<proteinExistence type="inferred from homology"/>
<feature type="transmembrane region" description="Helical" evidence="6">
    <location>
        <begin position="56"/>
        <end position="74"/>
    </location>
</feature>
<dbReference type="SUPFAM" id="SSF103481">
    <property type="entry name" value="Multidrug resistance efflux transporter EmrE"/>
    <property type="match status" value="2"/>
</dbReference>
<feature type="transmembrane region" description="Helical" evidence="6">
    <location>
        <begin position="20"/>
        <end position="36"/>
    </location>
</feature>
<dbReference type="Proteomes" id="UP000468943">
    <property type="component" value="Unassembled WGS sequence"/>
</dbReference>
<feature type="transmembrane region" description="Helical" evidence="6">
    <location>
        <begin position="190"/>
        <end position="209"/>
    </location>
</feature>
<reference evidence="8 9" key="1">
    <citation type="submission" date="2019-12" db="EMBL/GenBank/DDBJ databases">
        <title>Genomic-based taxomic classification of the family Erythrobacteraceae.</title>
        <authorList>
            <person name="Xu L."/>
        </authorList>
    </citation>
    <scope>NUCLEOTIDE SEQUENCE [LARGE SCALE GENOMIC DNA]</scope>
    <source>
        <strain evidence="8 9">JCM 17802</strain>
    </source>
</reference>
<comment type="subcellular location">
    <subcellularLocation>
        <location evidence="1">Membrane</location>
        <topology evidence="1">Multi-pass membrane protein</topology>
    </subcellularLocation>
</comment>
<dbReference type="PANTHER" id="PTHR22911">
    <property type="entry name" value="ACYL-MALONYL CONDENSING ENZYME-RELATED"/>
    <property type="match status" value="1"/>
</dbReference>
<feature type="transmembrane region" description="Helical" evidence="6">
    <location>
        <begin position="242"/>
        <end position="260"/>
    </location>
</feature>
<dbReference type="InterPro" id="IPR037185">
    <property type="entry name" value="EmrE-like"/>
</dbReference>
<keyword evidence="5 6" id="KW-0472">Membrane</keyword>
<evidence type="ECO:0000256" key="2">
    <source>
        <dbReference type="ARBA" id="ARBA00009853"/>
    </source>
</evidence>
<comment type="similarity">
    <text evidence="2">Belongs to the drug/metabolite transporter (DMT) superfamily. 10 TMS drug/metabolite exporter (DME) (TC 2.A.7.3) family.</text>
</comment>
<dbReference type="PANTHER" id="PTHR22911:SF6">
    <property type="entry name" value="SOLUTE CARRIER FAMILY 35 MEMBER G1"/>
    <property type="match status" value="1"/>
</dbReference>
<feature type="transmembrane region" description="Helical" evidence="6">
    <location>
        <begin position="216"/>
        <end position="236"/>
    </location>
</feature>
<feature type="transmembrane region" description="Helical" evidence="6">
    <location>
        <begin position="158"/>
        <end position="178"/>
    </location>
</feature>
<evidence type="ECO:0000259" key="7">
    <source>
        <dbReference type="Pfam" id="PF00892"/>
    </source>
</evidence>
<keyword evidence="3 6" id="KW-0812">Transmembrane</keyword>
<dbReference type="OrthoDB" id="9812899at2"/>
<evidence type="ECO:0000256" key="3">
    <source>
        <dbReference type="ARBA" id="ARBA00022692"/>
    </source>
</evidence>
<name>A0A6I4SRH9_9SPHN</name>
<evidence type="ECO:0000256" key="4">
    <source>
        <dbReference type="ARBA" id="ARBA00022989"/>
    </source>
</evidence>
<sequence>MLVLVKLANESGVGLVEILFWRQLPTVPILLAWFAFRNNLHRLNSKRLGKHFQRAILGLGGMFLNFGAVTLLPLAEATTFNFTSAIWAVILSAILLREKVGIWRWSAVMMGFAGVVVIAQPGNSHIPLFGAMVALGAAFMIALISIQIRDLTRTEDSLIIVFYFALFSLPFLAVGLPFSDGAETAHQWKLLAALAASGLLGQFLLTAALRFGAVSSVIVMDYSSLIWATLFGWLFFERLPPAITWVGAPLIVAAGLTIAWREHILSKQKAVAAIDG</sequence>
<evidence type="ECO:0000313" key="8">
    <source>
        <dbReference type="EMBL" id="MXO57507.1"/>
    </source>
</evidence>
<protein>
    <submittedName>
        <fullName evidence="8">EamA family transporter</fullName>
    </submittedName>
</protein>
<evidence type="ECO:0000256" key="6">
    <source>
        <dbReference type="SAM" id="Phobius"/>
    </source>
</evidence>
<evidence type="ECO:0000256" key="5">
    <source>
        <dbReference type="ARBA" id="ARBA00023136"/>
    </source>
</evidence>
<feature type="domain" description="EamA" evidence="7">
    <location>
        <begin position="129"/>
        <end position="255"/>
    </location>
</feature>
<dbReference type="Pfam" id="PF00892">
    <property type="entry name" value="EamA"/>
    <property type="match status" value="2"/>
</dbReference>
<keyword evidence="9" id="KW-1185">Reference proteome</keyword>
<gene>
    <name evidence="8" type="ORF">GRI36_11525</name>
</gene>
<evidence type="ECO:0000313" key="9">
    <source>
        <dbReference type="Proteomes" id="UP000468943"/>
    </source>
</evidence>
<organism evidence="8 9">
    <name type="scientific">Pontixanthobacter gangjinensis</name>
    <dbReference type="NCBI Taxonomy" id="1028742"/>
    <lineage>
        <taxon>Bacteria</taxon>
        <taxon>Pseudomonadati</taxon>
        <taxon>Pseudomonadota</taxon>
        <taxon>Alphaproteobacteria</taxon>
        <taxon>Sphingomonadales</taxon>
        <taxon>Erythrobacteraceae</taxon>
        <taxon>Pontixanthobacter</taxon>
    </lineage>
</organism>
<dbReference type="GO" id="GO:0016020">
    <property type="term" value="C:membrane"/>
    <property type="evidence" value="ECO:0007669"/>
    <property type="project" value="UniProtKB-SubCell"/>
</dbReference>
<keyword evidence="4 6" id="KW-1133">Transmembrane helix</keyword>
<feature type="transmembrane region" description="Helical" evidence="6">
    <location>
        <begin position="103"/>
        <end position="120"/>
    </location>
</feature>
<feature type="domain" description="EamA" evidence="7">
    <location>
        <begin position="3"/>
        <end position="118"/>
    </location>
</feature>
<dbReference type="InterPro" id="IPR000620">
    <property type="entry name" value="EamA_dom"/>
</dbReference>
<dbReference type="EMBL" id="WTYS01000001">
    <property type="protein sequence ID" value="MXO57507.1"/>
    <property type="molecule type" value="Genomic_DNA"/>
</dbReference>
<evidence type="ECO:0000256" key="1">
    <source>
        <dbReference type="ARBA" id="ARBA00004141"/>
    </source>
</evidence>
<feature type="transmembrane region" description="Helical" evidence="6">
    <location>
        <begin position="126"/>
        <end position="146"/>
    </location>
</feature>
<feature type="transmembrane region" description="Helical" evidence="6">
    <location>
        <begin position="80"/>
        <end position="96"/>
    </location>
</feature>
<accession>A0A6I4SRH9</accession>
<comment type="caution">
    <text evidence="8">The sequence shown here is derived from an EMBL/GenBank/DDBJ whole genome shotgun (WGS) entry which is preliminary data.</text>
</comment>
<dbReference type="AlphaFoldDB" id="A0A6I4SRH9"/>